<comment type="caution">
    <text evidence="2">The sequence shown here is derived from an EMBL/GenBank/DDBJ whole genome shotgun (WGS) entry which is preliminary data.</text>
</comment>
<feature type="domain" description="DUF8042" evidence="1">
    <location>
        <begin position="4"/>
        <end position="109"/>
    </location>
</feature>
<dbReference type="Pfam" id="PF26154">
    <property type="entry name" value="DUF8042"/>
    <property type="match status" value="1"/>
</dbReference>
<evidence type="ECO:0000313" key="3">
    <source>
        <dbReference type="Proteomes" id="UP001623661"/>
    </source>
</evidence>
<evidence type="ECO:0000313" key="2">
    <source>
        <dbReference type="EMBL" id="MFL0269665.1"/>
    </source>
</evidence>
<dbReference type="EMBL" id="JBJHZY010000004">
    <property type="protein sequence ID" value="MFL0269665.1"/>
    <property type="molecule type" value="Genomic_DNA"/>
</dbReference>
<keyword evidence="3" id="KW-1185">Reference proteome</keyword>
<proteinExistence type="predicted"/>
<protein>
    <recommendedName>
        <fullName evidence="1">DUF8042 domain-containing protein</fullName>
    </recommendedName>
</protein>
<dbReference type="Proteomes" id="UP001623661">
    <property type="component" value="Unassembled WGS sequence"/>
</dbReference>
<evidence type="ECO:0000259" key="1">
    <source>
        <dbReference type="Pfam" id="PF26154"/>
    </source>
</evidence>
<gene>
    <name evidence="2" type="ORF">ACJDUH_16430</name>
</gene>
<dbReference type="RefSeq" id="WP_406766290.1">
    <property type="nucleotide sequence ID" value="NZ_JBJHZY010000004.1"/>
</dbReference>
<reference evidence="2 3" key="1">
    <citation type="submission" date="2024-11" db="EMBL/GenBank/DDBJ databases">
        <authorList>
            <person name="Heng Y.C."/>
            <person name="Lim A.C.H."/>
            <person name="Lee J.K.Y."/>
            <person name="Kittelmann S."/>
        </authorList>
    </citation>
    <scope>NUCLEOTIDE SEQUENCE [LARGE SCALE GENOMIC DNA]</scope>
    <source>
        <strain evidence="2 3">WILCCON 0202</strain>
    </source>
</reference>
<name>A0ABW8TX95_9CLOT</name>
<dbReference type="InterPro" id="IPR058355">
    <property type="entry name" value="DUF8042"/>
</dbReference>
<sequence>MKNDNLELLLTMKDYGEKLASGIIRTSEYFQSYDEANGAELMITIIDGLQWFIEAAVNSSVLSNEDELNSINDKLKELVEAFENQDYVLIGDLLQYELLPIVQNINNNVVTYSNN</sequence>
<organism evidence="2 3">
    <name type="scientific">Candidatus Clostridium radicumherbarum</name>
    <dbReference type="NCBI Taxonomy" id="3381662"/>
    <lineage>
        <taxon>Bacteria</taxon>
        <taxon>Bacillati</taxon>
        <taxon>Bacillota</taxon>
        <taxon>Clostridia</taxon>
        <taxon>Eubacteriales</taxon>
        <taxon>Clostridiaceae</taxon>
        <taxon>Clostridium</taxon>
    </lineage>
</organism>
<accession>A0ABW8TX95</accession>